<accession>A0A545AJM0</accession>
<evidence type="ECO:0000313" key="2">
    <source>
        <dbReference type="Proteomes" id="UP000317982"/>
    </source>
</evidence>
<evidence type="ECO:0000313" key="1">
    <source>
        <dbReference type="EMBL" id="TQS41512.1"/>
    </source>
</evidence>
<dbReference type="OrthoDB" id="9809583at2"/>
<comment type="caution">
    <text evidence="1">The sequence shown here is derived from an EMBL/GenBank/DDBJ whole genome shotgun (WGS) entry which is preliminary data.</text>
</comment>
<dbReference type="EMBL" id="VIRS01000025">
    <property type="protein sequence ID" value="TQS41512.1"/>
    <property type="molecule type" value="Genomic_DNA"/>
</dbReference>
<name>A0A545AJM0_9ACTN</name>
<dbReference type="AlphaFoldDB" id="A0A545AJM0"/>
<dbReference type="InParanoid" id="A0A545AJM0"/>
<gene>
    <name evidence="1" type="ORF">FL583_28930</name>
</gene>
<protein>
    <submittedName>
        <fullName evidence="1">Uncharacterized protein</fullName>
    </submittedName>
</protein>
<proteinExistence type="predicted"/>
<dbReference type="RefSeq" id="WP_142708016.1">
    <property type="nucleotide sequence ID" value="NZ_VIRS01000025.1"/>
</dbReference>
<keyword evidence="2" id="KW-1185">Reference proteome</keyword>
<organism evidence="1 2">
    <name type="scientific">Cryptosporangium phraense</name>
    <dbReference type="NCBI Taxonomy" id="2593070"/>
    <lineage>
        <taxon>Bacteria</taxon>
        <taxon>Bacillati</taxon>
        <taxon>Actinomycetota</taxon>
        <taxon>Actinomycetes</taxon>
        <taxon>Cryptosporangiales</taxon>
        <taxon>Cryptosporangiaceae</taxon>
        <taxon>Cryptosporangium</taxon>
    </lineage>
</organism>
<reference evidence="1 2" key="1">
    <citation type="submission" date="2019-07" db="EMBL/GenBank/DDBJ databases">
        <title>Cryptosporangium phraense sp. nov., isolated from plant litter.</title>
        <authorList>
            <person name="Suriyachadkun C."/>
        </authorList>
    </citation>
    <scope>NUCLEOTIDE SEQUENCE [LARGE SCALE GENOMIC DNA]</scope>
    <source>
        <strain evidence="1 2">A-T 5661</strain>
    </source>
</reference>
<sequence length="303" mass="32009">MLVLAVIWVLLGTAGLYVMLRSGVPPRPPGEAVLDGTVSSDLHGWTVRSAADPVTMERRTGLSGPRRIDTAVELKRSGDSGPWAFALVGLADPVRFFRIDGVYRMQLYVRDLDASGRPVTLQVANGAGQHRPTTATVGGGFTDRSWHRLSRTFVATATASEDTALYLSLPPSGPLHWQLTLASVTPLSLSPPPEISSAPRTLPAGATLPPGSYVEVVVPAGGTPALRLGSFDVFGPDGIRPVADGRAHRYGVYLDAESAWLYVDRSVRGVLFARDVERAGGEWSFGGVAGSGPVSMWVGGVPS</sequence>
<dbReference type="Proteomes" id="UP000317982">
    <property type="component" value="Unassembled WGS sequence"/>
</dbReference>